<evidence type="ECO:0000313" key="4">
    <source>
        <dbReference type="Proteomes" id="UP000623129"/>
    </source>
</evidence>
<dbReference type="InterPro" id="IPR036047">
    <property type="entry name" value="F-box-like_dom_sf"/>
</dbReference>
<dbReference type="AlphaFoldDB" id="A0A833REE4"/>
<evidence type="ECO:0000259" key="2">
    <source>
        <dbReference type="Pfam" id="PF03478"/>
    </source>
</evidence>
<evidence type="ECO:0000259" key="1">
    <source>
        <dbReference type="Pfam" id="PF00646"/>
    </source>
</evidence>
<dbReference type="InterPro" id="IPR005174">
    <property type="entry name" value="KIB1-4_b-propeller"/>
</dbReference>
<dbReference type="Pfam" id="PF03478">
    <property type="entry name" value="Beta-prop_KIB1-4"/>
    <property type="match status" value="1"/>
</dbReference>
<keyword evidence="4" id="KW-1185">Reference proteome</keyword>
<dbReference type="Pfam" id="PF00646">
    <property type="entry name" value="F-box"/>
    <property type="match status" value="1"/>
</dbReference>
<accession>A0A833REE4</accession>
<dbReference type="PANTHER" id="PTHR44259:SF114">
    <property type="entry name" value="OS06G0707300 PROTEIN"/>
    <property type="match status" value="1"/>
</dbReference>
<organism evidence="3 4">
    <name type="scientific">Carex littledalei</name>
    <dbReference type="NCBI Taxonomy" id="544730"/>
    <lineage>
        <taxon>Eukaryota</taxon>
        <taxon>Viridiplantae</taxon>
        <taxon>Streptophyta</taxon>
        <taxon>Embryophyta</taxon>
        <taxon>Tracheophyta</taxon>
        <taxon>Spermatophyta</taxon>
        <taxon>Magnoliopsida</taxon>
        <taxon>Liliopsida</taxon>
        <taxon>Poales</taxon>
        <taxon>Cyperaceae</taxon>
        <taxon>Cyperoideae</taxon>
        <taxon>Cariceae</taxon>
        <taxon>Carex</taxon>
        <taxon>Carex subgen. Euthyceras</taxon>
    </lineage>
</organism>
<protein>
    <submittedName>
        <fullName evidence="3">Putative F-box protein</fullName>
    </submittedName>
</protein>
<proteinExistence type="predicted"/>
<gene>
    <name evidence="3" type="ORF">FCM35_KLT17165</name>
</gene>
<dbReference type="OrthoDB" id="642536at2759"/>
<name>A0A833REE4_9POAL</name>
<comment type="caution">
    <text evidence="3">The sequence shown here is derived from an EMBL/GenBank/DDBJ whole genome shotgun (WGS) entry which is preliminary data.</text>
</comment>
<dbReference type="Proteomes" id="UP000623129">
    <property type="component" value="Unassembled WGS sequence"/>
</dbReference>
<feature type="domain" description="KIB1-4 beta-propeller" evidence="2">
    <location>
        <begin position="75"/>
        <end position="335"/>
    </location>
</feature>
<evidence type="ECO:0000313" key="3">
    <source>
        <dbReference type="EMBL" id="KAF3338328.1"/>
    </source>
</evidence>
<feature type="domain" description="F-box" evidence="1">
    <location>
        <begin position="4"/>
        <end position="38"/>
    </location>
</feature>
<sequence>MATWNDLPSDLLISISNRLDILSCIHFSAVCTAWSSTLRPRLPTFPRFRHDRPIPWILYGGTQKYPFIDITKFNFYDVSKDISYRITSPILLSSFYNTHWLGSNFGWLVFMDRKLQLHLISPLAGAQVLLPSIKLPHGYQGNLIDHWNTHRCYKKVIPCRVPYHGSDSNTGLFLLCLLWPQGLAVLKVGDQKWTCLDLKRMYTDAIIYQGKIYAMTTNSLQCWELKGSSFKVGKVIKIKNIMLNHLIKYIVETSGKLLMVCKKHLSNSGNAISVYEVDLDRRGQPVSPVKSLGDNAVFIGLGYSRIVSTVGLNGVQGDCIYYVCNNYNFDSGVYNLKKGTYEQFSFSYIMMDSAVWFWPCDVK</sequence>
<dbReference type="InterPro" id="IPR001810">
    <property type="entry name" value="F-box_dom"/>
</dbReference>
<dbReference type="PANTHER" id="PTHR44259">
    <property type="entry name" value="OS07G0183000 PROTEIN-RELATED"/>
    <property type="match status" value="1"/>
</dbReference>
<dbReference type="EMBL" id="SWLB01000005">
    <property type="protein sequence ID" value="KAF3338328.1"/>
    <property type="molecule type" value="Genomic_DNA"/>
</dbReference>
<dbReference type="InterPro" id="IPR050942">
    <property type="entry name" value="F-box_BR-signaling"/>
</dbReference>
<reference evidence="3" key="1">
    <citation type="submission" date="2020-01" db="EMBL/GenBank/DDBJ databases">
        <title>Genome sequence of Kobresia littledalei, the first chromosome-level genome in the family Cyperaceae.</title>
        <authorList>
            <person name="Qu G."/>
        </authorList>
    </citation>
    <scope>NUCLEOTIDE SEQUENCE</scope>
    <source>
        <strain evidence="3">C.B.Clarke</strain>
        <tissue evidence="3">Leaf</tissue>
    </source>
</reference>
<dbReference type="Gene3D" id="1.20.1280.50">
    <property type="match status" value="1"/>
</dbReference>
<dbReference type="SUPFAM" id="SSF81383">
    <property type="entry name" value="F-box domain"/>
    <property type="match status" value="1"/>
</dbReference>